<dbReference type="PANTHER" id="PTHR39967:SF1">
    <property type="entry name" value="ISH14-TYPE TRANSPOSASE HSIRS44"/>
    <property type="match status" value="1"/>
</dbReference>
<gene>
    <name evidence="1" type="ORF">C444_08310</name>
</gene>
<dbReference type="EMBL" id="AOLY01000021">
    <property type="protein sequence ID" value="EMA31348.1"/>
    <property type="molecule type" value="Genomic_DNA"/>
</dbReference>
<evidence type="ECO:0000313" key="2">
    <source>
        <dbReference type="Proteomes" id="UP000011524"/>
    </source>
</evidence>
<dbReference type="PANTHER" id="PTHR39967">
    <property type="match status" value="1"/>
</dbReference>
<comment type="caution">
    <text evidence="1">The sequence shown here is derived from an EMBL/GenBank/DDBJ whole genome shotgun (WGS) entry which is preliminary data.</text>
</comment>
<name>M0LE10_HALJT</name>
<dbReference type="AlphaFoldDB" id="M0LE10"/>
<reference evidence="1 2" key="1">
    <citation type="journal article" date="2014" name="PLoS Genet.">
        <title>Phylogenetically driven sequencing of extremely halophilic archaea reveals strategies for static and dynamic osmo-response.</title>
        <authorList>
            <person name="Becker E.A."/>
            <person name="Seitzer P.M."/>
            <person name="Tritt A."/>
            <person name="Larsen D."/>
            <person name="Krusor M."/>
            <person name="Yao A.I."/>
            <person name="Wu D."/>
            <person name="Madern D."/>
            <person name="Eisen J.A."/>
            <person name="Darling A.E."/>
            <person name="Facciotti M.T."/>
        </authorList>
    </citation>
    <scope>NUCLEOTIDE SEQUENCE [LARGE SCALE GENOMIC DNA]</scope>
    <source>
        <strain evidence="2">ATCC 49778 / DSM 6131 / JCM 7785 / NBRC 101032 / NCIMB 13157 / TR-1</strain>
    </source>
</reference>
<dbReference type="Proteomes" id="UP000011524">
    <property type="component" value="Unassembled WGS sequence"/>
</dbReference>
<organism evidence="1 2">
    <name type="scientific">Haloarcula japonica (strain ATCC 49778 / DSM 6131 / JCM 7785 / NBRC 101032 / NCIMB 13157 / TR-1)</name>
    <dbReference type="NCBI Taxonomy" id="1227453"/>
    <lineage>
        <taxon>Archaea</taxon>
        <taxon>Methanobacteriati</taxon>
        <taxon>Methanobacteriota</taxon>
        <taxon>Stenosarchaea group</taxon>
        <taxon>Halobacteria</taxon>
        <taxon>Halobacteriales</taxon>
        <taxon>Haloarculaceae</taxon>
        <taxon>Haloarcula</taxon>
    </lineage>
</organism>
<dbReference type="eggNOG" id="arCOG02134">
    <property type="taxonomic scope" value="Archaea"/>
</dbReference>
<sequence>MQKTNLQPESGKSPNQIAFDETVIRINDPQFWLYAAAGPQSNELLPTRLFATTTTTLTEIFCANFGINPISNFCLSRR</sequence>
<evidence type="ECO:0000313" key="1">
    <source>
        <dbReference type="EMBL" id="EMA31348.1"/>
    </source>
</evidence>
<proteinExistence type="predicted"/>
<keyword evidence="2" id="KW-1185">Reference proteome</keyword>
<accession>M0LE10</accession>
<protein>
    <submittedName>
        <fullName evidence="1">Transposase</fullName>
    </submittedName>
</protein>